<dbReference type="AlphaFoldDB" id="A0A5R9A5W1"/>
<dbReference type="InterPro" id="IPR011856">
    <property type="entry name" value="tRNA_endonuc-like_dom_sf"/>
</dbReference>
<accession>A0A5R9A5W1</accession>
<dbReference type="SMART" id="SM00990">
    <property type="entry name" value="VRR_NUC"/>
    <property type="match status" value="1"/>
</dbReference>
<evidence type="ECO:0000313" key="5">
    <source>
        <dbReference type="EMBL" id="TLP73307.1"/>
    </source>
</evidence>
<reference evidence="5 6" key="1">
    <citation type="submission" date="2019-05" db="EMBL/GenBank/DDBJ databases">
        <title>Nesterenkonia sp. GY239, isolated from the Southern Atlantic Ocean.</title>
        <authorList>
            <person name="Zhang G."/>
        </authorList>
    </citation>
    <scope>NUCLEOTIDE SEQUENCE [LARGE SCALE GENOMIC DNA]</scope>
    <source>
        <strain evidence="5 6">GY239</strain>
    </source>
</reference>
<dbReference type="GO" id="GO:0003676">
    <property type="term" value="F:nucleic acid binding"/>
    <property type="evidence" value="ECO:0007669"/>
    <property type="project" value="InterPro"/>
</dbReference>
<dbReference type="RefSeq" id="WP_138170796.1">
    <property type="nucleotide sequence ID" value="NZ_VAWA01000014.1"/>
</dbReference>
<keyword evidence="3" id="KW-0378">Hydrolase</keyword>
<dbReference type="Proteomes" id="UP000306544">
    <property type="component" value="Unassembled WGS sequence"/>
</dbReference>
<dbReference type="Gene3D" id="3.40.1350.10">
    <property type="match status" value="1"/>
</dbReference>
<evidence type="ECO:0000256" key="2">
    <source>
        <dbReference type="ARBA" id="ARBA00022722"/>
    </source>
</evidence>
<keyword evidence="6" id="KW-1185">Reference proteome</keyword>
<protein>
    <submittedName>
        <fullName evidence="5">VRR-NUC domain-containing protein</fullName>
    </submittedName>
</protein>
<dbReference type="InterPro" id="IPR014883">
    <property type="entry name" value="VRR_NUC"/>
</dbReference>
<dbReference type="Pfam" id="PF08774">
    <property type="entry name" value="VRR_NUC"/>
    <property type="match status" value="1"/>
</dbReference>
<evidence type="ECO:0000256" key="1">
    <source>
        <dbReference type="ARBA" id="ARBA00001946"/>
    </source>
</evidence>
<evidence type="ECO:0000256" key="3">
    <source>
        <dbReference type="ARBA" id="ARBA00022801"/>
    </source>
</evidence>
<dbReference type="GO" id="GO:0016788">
    <property type="term" value="F:hydrolase activity, acting on ester bonds"/>
    <property type="evidence" value="ECO:0007669"/>
    <property type="project" value="InterPro"/>
</dbReference>
<evidence type="ECO:0000259" key="4">
    <source>
        <dbReference type="SMART" id="SM00990"/>
    </source>
</evidence>
<comment type="caution">
    <text evidence="5">The sequence shown here is derived from an EMBL/GenBank/DDBJ whole genome shotgun (WGS) entry which is preliminary data.</text>
</comment>
<comment type="cofactor">
    <cofactor evidence="1">
        <name>Mg(2+)</name>
        <dbReference type="ChEBI" id="CHEBI:18420"/>
    </cofactor>
</comment>
<feature type="domain" description="VRR-NUC" evidence="4">
    <location>
        <begin position="3"/>
        <end position="81"/>
    </location>
</feature>
<sequence length="96" mass="10799">MGKAENHVEQYLRDRISDLDGICFKFSSGVNGVPDRIVLINERTVFVELKAKNGRLSSLQKVQIDRTRARGADVRVMHTRELVDEFIAGVRASLVS</sequence>
<gene>
    <name evidence="5" type="ORF">FEF27_10410</name>
</gene>
<dbReference type="GO" id="GO:0004518">
    <property type="term" value="F:nuclease activity"/>
    <property type="evidence" value="ECO:0007669"/>
    <property type="project" value="UniProtKB-KW"/>
</dbReference>
<dbReference type="OrthoDB" id="6706702at2"/>
<keyword evidence="2" id="KW-0540">Nuclease</keyword>
<name>A0A5R9A5W1_9MICC</name>
<dbReference type="EMBL" id="VAWA01000014">
    <property type="protein sequence ID" value="TLP73307.1"/>
    <property type="molecule type" value="Genomic_DNA"/>
</dbReference>
<evidence type="ECO:0000313" key="6">
    <source>
        <dbReference type="Proteomes" id="UP000306544"/>
    </source>
</evidence>
<proteinExistence type="predicted"/>
<organism evidence="5 6">
    <name type="scientific">Nesterenkonia sphaerica</name>
    <dbReference type="NCBI Taxonomy" id="1804988"/>
    <lineage>
        <taxon>Bacteria</taxon>
        <taxon>Bacillati</taxon>
        <taxon>Actinomycetota</taxon>
        <taxon>Actinomycetes</taxon>
        <taxon>Micrococcales</taxon>
        <taxon>Micrococcaceae</taxon>
        <taxon>Nesterenkonia</taxon>
    </lineage>
</organism>